<comment type="caution">
    <text evidence="1">The sequence shown here is derived from an EMBL/GenBank/DDBJ whole genome shotgun (WGS) entry which is preliminary data.</text>
</comment>
<name>A0ACC0WQC7_9STRA</name>
<dbReference type="Proteomes" id="UP001163321">
    <property type="component" value="Chromosome 10"/>
</dbReference>
<reference evidence="1 2" key="1">
    <citation type="journal article" date="2022" name="bioRxiv">
        <title>The genome of the oomycete Peronosclerospora sorghi, a cosmopolitan pathogen of maize and sorghum, is inflated with dispersed pseudogenes.</title>
        <authorList>
            <person name="Fletcher K."/>
            <person name="Martin F."/>
            <person name="Isakeit T."/>
            <person name="Cavanaugh K."/>
            <person name="Magill C."/>
            <person name="Michelmore R."/>
        </authorList>
    </citation>
    <scope>NUCLEOTIDE SEQUENCE [LARGE SCALE GENOMIC DNA]</scope>
    <source>
        <strain evidence="1">P6</strain>
    </source>
</reference>
<dbReference type="EMBL" id="CM047589">
    <property type="protein sequence ID" value="KAI9920103.1"/>
    <property type="molecule type" value="Genomic_DNA"/>
</dbReference>
<proteinExistence type="predicted"/>
<evidence type="ECO:0000313" key="1">
    <source>
        <dbReference type="EMBL" id="KAI9920103.1"/>
    </source>
</evidence>
<gene>
    <name evidence="1" type="ORF">PsorP6_015837</name>
</gene>
<protein>
    <submittedName>
        <fullName evidence="1">Uncharacterized protein</fullName>
    </submittedName>
</protein>
<keyword evidence="2" id="KW-1185">Reference proteome</keyword>
<sequence>MNKGRVMTDVMPETSSTSATYEAAAIAGNRLINMILSLFKLIVISILAMNMKDKLLSLID</sequence>
<evidence type="ECO:0000313" key="2">
    <source>
        <dbReference type="Proteomes" id="UP001163321"/>
    </source>
</evidence>
<organism evidence="1 2">
    <name type="scientific">Peronosclerospora sorghi</name>
    <dbReference type="NCBI Taxonomy" id="230839"/>
    <lineage>
        <taxon>Eukaryota</taxon>
        <taxon>Sar</taxon>
        <taxon>Stramenopiles</taxon>
        <taxon>Oomycota</taxon>
        <taxon>Peronosporomycetes</taxon>
        <taxon>Peronosporales</taxon>
        <taxon>Peronosporaceae</taxon>
        <taxon>Peronosclerospora</taxon>
    </lineage>
</organism>
<accession>A0ACC0WQC7</accession>